<accession>A0A117NGZ5</accession>
<name>A0A117NGZ5_PICGL</name>
<gene>
    <name evidence="1" type="ORF">ABT39_MTgene5744</name>
</gene>
<geneLocation type="mitochondrion" evidence="1"/>
<keyword evidence="1" id="KW-0496">Mitochondrion</keyword>
<proteinExistence type="predicted"/>
<reference evidence="1" key="1">
    <citation type="journal article" date="2015" name="Genome Biol. Evol.">
        <title>Organellar Genomes of White Spruce (Picea glauca): Assembly and Annotation.</title>
        <authorList>
            <person name="Jackman S.D."/>
            <person name="Warren R.L."/>
            <person name="Gibb E.A."/>
            <person name="Vandervalk B.P."/>
            <person name="Mohamadi H."/>
            <person name="Chu J."/>
            <person name="Raymond A."/>
            <person name="Pleasance S."/>
            <person name="Coope R."/>
            <person name="Wildung M.R."/>
            <person name="Ritland C.E."/>
            <person name="Bousquet J."/>
            <person name="Jones S.J."/>
            <person name="Bohlmann J."/>
            <person name="Birol I."/>
        </authorList>
    </citation>
    <scope>NUCLEOTIDE SEQUENCE [LARGE SCALE GENOMIC DNA]</scope>
    <source>
        <tissue evidence="1">Flushing bud</tissue>
    </source>
</reference>
<evidence type="ECO:0000313" key="1">
    <source>
        <dbReference type="EMBL" id="KUM47558.1"/>
    </source>
</evidence>
<sequence length="68" mass="7759">MIIKSQSFLKRYSYGRWLGFMETVSHITNMILAYEYIKGSPGLLTASIDGKTLSGISYNDLVHFFFVT</sequence>
<organism evidence="1">
    <name type="scientific">Picea glauca</name>
    <name type="common">White spruce</name>
    <name type="synonym">Pinus glauca</name>
    <dbReference type="NCBI Taxonomy" id="3330"/>
    <lineage>
        <taxon>Eukaryota</taxon>
        <taxon>Viridiplantae</taxon>
        <taxon>Streptophyta</taxon>
        <taxon>Embryophyta</taxon>
        <taxon>Tracheophyta</taxon>
        <taxon>Spermatophyta</taxon>
        <taxon>Pinopsida</taxon>
        <taxon>Pinidae</taxon>
        <taxon>Conifers I</taxon>
        <taxon>Pinales</taxon>
        <taxon>Pinaceae</taxon>
        <taxon>Picea</taxon>
    </lineage>
</organism>
<dbReference type="AlphaFoldDB" id="A0A117NGZ5"/>
<protein>
    <submittedName>
        <fullName evidence="1">Uncharacterized protein</fullName>
    </submittedName>
</protein>
<dbReference type="EMBL" id="LKAM01000007">
    <property type="protein sequence ID" value="KUM47558.1"/>
    <property type="molecule type" value="Genomic_DNA"/>
</dbReference>
<comment type="caution">
    <text evidence="1">The sequence shown here is derived from an EMBL/GenBank/DDBJ whole genome shotgun (WGS) entry which is preliminary data.</text>
</comment>